<feature type="compositionally biased region" description="Gly residues" evidence="1">
    <location>
        <begin position="52"/>
        <end position="62"/>
    </location>
</feature>
<keyword evidence="2" id="KW-0732">Signal</keyword>
<proteinExistence type="predicted"/>
<dbReference type="PROSITE" id="PS51257">
    <property type="entry name" value="PROKAR_LIPOPROTEIN"/>
    <property type="match status" value="1"/>
</dbReference>
<protein>
    <recommendedName>
        <fullName evidence="5">Lipoprotein</fullName>
    </recommendedName>
</protein>
<organism evidence="3 4">
    <name type="scientific">Pelagimonas varians</name>
    <dbReference type="NCBI Taxonomy" id="696760"/>
    <lineage>
        <taxon>Bacteria</taxon>
        <taxon>Pseudomonadati</taxon>
        <taxon>Pseudomonadota</taxon>
        <taxon>Alphaproteobacteria</taxon>
        <taxon>Rhodobacterales</taxon>
        <taxon>Roseobacteraceae</taxon>
        <taxon>Pelagimonas</taxon>
    </lineage>
</organism>
<feature type="region of interest" description="Disordered" evidence="1">
    <location>
        <begin position="41"/>
        <end position="62"/>
    </location>
</feature>
<evidence type="ECO:0000256" key="1">
    <source>
        <dbReference type="SAM" id="MobiDB-lite"/>
    </source>
</evidence>
<sequence length="62" mass="6175">MISRCLALGIFALVTACAAPAPSPNTAEPVLEQVFEAATPAKSNDPCETTGDGIGGTGCPIQ</sequence>
<evidence type="ECO:0000313" key="4">
    <source>
        <dbReference type="Proteomes" id="UP000220836"/>
    </source>
</evidence>
<evidence type="ECO:0008006" key="5">
    <source>
        <dbReference type="Google" id="ProtNLM"/>
    </source>
</evidence>
<dbReference type="Proteomes" id="UP000220836">
    <property type="component" value="Unassembled WGS sequence"/>
</dbReference>
<keyword evidence="4" id="KW-1185">Reference proteome</keyword>
<dbReference type="EMBL" id="FXYH01000019">
    <property type="protein sequence ID" value="SMX48934.1"/>
    <property type="molecule type" value="Genomic_DNA"/>
</dbReference>
<gene>
    <name evidence="3" type="ORF">PEV8663_04024</name>
</gene>
<evidence type="ECO:0000256" key="2">
    <source>
        <dbReference type="SAM" id="SignalP"/>
    </source>
</evidence>
<dbReference type="AlphaFoldDB" id="A0A238L1H1"/>
<evidence type="ECO:0000313" key="3">
    <source>
        <dbReference type="EMBL" id="SMX48934.1"/>
    </source>
</evidence>
<name>A0A238L1H1_9RHOB</name>
<accession>A0A238L1H1</accession>
<feature type="signal peptide" evidence="2">
    <location>
        <begin position="1"/>
        <end position="27"/>
    </location>
</feature>
<reference evidence="3 4" key="1">
    <citation type="submission" date="2017-05" db="EMBL/GenBank/DDBJ databases">
        <authorList>
            <person name="Song R."/>
            <person name="Chenine A.L."/>
            <person name="Ruprecht R.M."/>
        </authorList>
    </citation>
    <scope>NUCLEOTIDE SEQUENCE [LARGE SCALE GENOMIC DNA]</scope>
    <source>
        <strain evidence="3 4">CECT 8663</strain>
    </source>
</reference>
<feature type="chain" id="PRO_5012828038" description="Lipoprotein" evidence="2">
    <location>
        <begin position="28"/>
        <end position="62"/>
    </location>
</feature>
<dbReference type="RefSeq" id="WP_097806457.1">
    <property type="nucleotide sequence ID" value="NZ_FXYH01000019.1"/>
</dbReference>